<reference evidence="2" key="1">
    <citation type="submission" date="2017-02" db="EMBL/GenBank/DDBJ databases">
        <authorList>
            <person name="Varghese N."/>
            <person name="Submissions S."/>
        </authorList>
    </citation>
    <scope>NUCLEOTIDE SEQUENCE [LARGE SCALE GENOMIC DNA]</scope>
    <source>
        <strain evidence="2">SM117</strain>
    </source>
</reference>
<evidence type="ECO:0000313" key="1">
    <source>
        <dbReference type="EMBL" id="SLJ89449.1"/>
    </source>
</evidence>
<evidence type="ECO:0000313" key="2">
    <source>
        <dbReference type="Proteomes" id="UP000190989"/>
    </source>
</evidence>
<sequence>MDASHVTIGEEPVDAVFHLPRANKQGIDHHAVLRESPQRQMPPIEYGRQAIDIRFALLGKLTNEYSMGGAIGIIHRMADKVEQEHALAPVGIAQANPARKPPIRVSD</sequence>
<dbReference type="EMBL" id="FVZE01000001">
    <property type="protein sequence ID" value="SLJ89449.1"/>
    <property type="molecule type" value="Genomic_DNA"/>
</dbReference>
<dbReference type="Proteomes" id="UP000190989">
    <property type="component" value="Unassembled WGS sequence"/>
</dbReference>
<proteinExistence type="predicted"/>
<organism evidence="1 2">
    <name type="scientific">Novosphingobium mathurense</name>
    <dbReference type="NCBI Taxonomy" id="428990"/>
    <lineage>
        <taxon>Bacteria</taxon>
        <taxon>Pseudomonadati</taxon>
        <taxon>Pseudomonadota</taxon>
        <taxon>Alphaproteobacteria</taxon>
        <taxon>Sphingomonadales</taxon>
        <taxon>Sphingomonadaceae</taxon>
        <taxon>Novosphingobium</taxon>
    </lineage>
</organism>
<accession>A0A1U6H101</accession>
<gene>
    <name evidence="1" type="ORF">SAMN06295987_1011002</name>
</gene>
<keyword evidence="2" id="KW-1185">Reference proteome</keyword>
<name>A0A1U6H101_9SPHN</name>
<protein>
    <submittedName>
        <fullName evidence="1">Uncharacterized protein</fullName>
    </submittedName>
</protein>
<dbReference type="AlphaFoldDB" id="A0A1U6H101"/>